<dbReference type="EMBL" id="CM023481">
    <property type="protein sequence ID" value="KAH6947827.1"/>
    <property type="molecule type" value="Genomic_DNA"/>
</dbReference>
<sequence length="183" mass="20205">MEHHDAVVSPTVSVLEVKFPPFWTSNPALWFVQVESQFAARHITADTTKYHRVVANIPPATASEVRDILLVPPAEHASRVLKETLIRRITPSKPQLLQQLLHEAKLGDSQPSQLLRHMQQIAGTKASLDSHLVRERFLQRLPITVQIGVTASGEADIFKTAELADRLMAVTTPAVATVLTEAS</sequence>
<comment type="caution">
    <text evidence="1">The sequence shown here is derived from an EMBL/GenBank/DDBJ whole genome shotgun (WGS) entry which is preliminary data.</text>
</comment>
<reference evidence="1" key="1">
    <citation type="submission" date="2020-05" db="EMBL/GenBank/DDBJ databases">
        <title>Large-scale comparative analyses of tick genomes elucidate their genetic diversity and vector capacities.</title>
        <authorList>
            <person name="Jia N."/>
            <person name="Wang J."/>
            <person name="Shi W."/>
            <person name="Du L."/>
            <person name="Sun Y."/>
            <person name="Zhan W."/>
            <person name="Jiang J."/>
            <person name="Wang Q."/>
            <person name="Zhang B."/>
            <person name="Ji P."/>
            <person name="Sakyi L.B."/>
            <person name="Cui X."/>
            <person name="Yuan T."/>
            <person name="Jiang B."/>
            <person name="Yang W."/>
            <person name="Lam T.T.-Y."/>
            <person name="Chang Q."/>
            <person name="Ding S."/>
            <person name="Wang X."/>
            <person name="Zhu J."/>
            <person name="Ruan X."/>
            <person name="Zhao L."/>
            <person name="Wei J."/>
            <person name="Que T."/>
            <person name="Du C."/>
            <person name="Cheng J."/>
            <person name="Dai P."/>
            <person name="Han X."/>
            <person name="Huang E."/>
            <person name="Gao Y."/>
            <person name="Liu J."/>
            <person name="Shao H."/>
            <person name="Ye R."/>
            <person name="Li L."/>
            <person name="Wei W."/>
            <person name="Wang X."/>
            <person name="Wang C."/>
            <person name="Yang T."/>
            <person name="Huo Q."/>
            <person name="Li W."/>
            <person name="Guo W."/>
            <person name="Chen H."/>
            <person name="Zhou L."/>
            <person name="Ni X."/>
            <person name="Tian J."/>
            <person name="Zhou Y."/>
            <person name="Sheng Y."/>
            <person name="Liu T."/>
            <person name="Pan Y."/>
            <person name="Xia L."/>
            <person name="Li J."/>
            <person name="Zhao F."/>
            <person name="Cao W."/>
        </authorList>
    </citation>
    <scope>NUCLEOTIDE SEQUENCE</scope>
    <source>
        <strain evidence="1">Hyas-2018</strain>
    </source>
</reference>
<evidence type="ECO:0000313" key="1">
    <source>
        <dbReference type="EMBL" id="KAH6947827.1"/>
    </source>
</evidence>
<organism evidence="1 2">
    <name type="scientific">Hyalomma asiaticum</name>
    <name type="common">Tick</name>
    <dbReference type="NCBI Taxonomy" id="266040"/>
    <lineage>
        <taxon>Eukaryota</taxon>
        <taxon>Metazoa</taxon>
        <taxon>Ecdysozoa</taxon>
        <taxon>Arthropoda</taxon>
        <taxon>Chelicerata</taxon>
        <taxon>Arachnida</taxon>
        <taxon>Acari</taxon>
        <taxon>Parasitiformes</taxon>
        <taxon>Ixodida</taxon>
        <taxon>Ixodoidea</taxon>
        <taxon>Ixodidae</taxon>
        <taxon>Hyalomminae</taxon>
        <taxon>Hyalomma</taxon>
    </lineage>
</organism>
<accession>A0ACB7TR29</accession>
<evidence type="ECO:0000313" key="2">
    <source>
        <dbReference type="Proteomes" id="UP000821845"/>
    </source>
</evidence>
<proteinExistence type="predicted"/>
<keyword evidence="2" id="KW-1185">Reference proteome</keyword>
<name>A0ACB7TR29_HYAAI</name>
<protein>
    <submittedName>
        <fullName evidence="1">Uncharacterized protein</fullName>
    </submittedName>
</protein>
<dbReference type="Proteomes" id="UP000821845">
    <property type="component" value="Chromosome 1"/>
</dbReference>
<gene>
    <name evidence="1" type="ORF">HPB50_021598</name>
</gene>